<dbReference type="NCBIfam" id="TIGR00546">
    <property type="entry name" value="lnt"/>
    <property type="match status" value="1"/>
</dbReference>
<dbReference type="CDD" id="cd07571">
    <property type="entry name" value="ALP_N-acyl_transferase"/>
    <property type="match status" value="1"/>
</dbReference>
<dbReference type="Pfam" id="PF00795">
    <property type="entry name" value="CN_hydrolase"/>
    <property type="match status" value="1"/>
</dbReference>
<comment type="subcellular location">
    <subcellularLocation>
        <location evidence="1 9">Cell membrane</location>
        <topology evidence="1 9">Multi-pass membrane protein</topology>
    </subcellularLocation>
</comment>
<dbReference type="EC" id="2.3.1.269" evidence="9"/>
<comment type="pathway">
    <text evidence="9">Protein modification; lipoprotein biosynthesis (N-acyl transfer).</text>
</comment>
<evidence type="ECO:0000256" key="6">
    <source>
        <dbReference type="ARBA" id="ARBA00022989"/>
    </source>
</evidence>
<feature type="transmembrane region" description="Helical" evidence="9">
    <location>
        <begin position="65"/>
        <end position="83"/>
    </location>
</feature>
<dbReference type="InterPro" id="IPR003010">
    <property type="entry name" value="C-N_Hydrolase"/>
</dbReference>
<dbReference type="SUPFAM" id="SSF56317">
    <property type="entry name" value="Carbon-nitrogen hydrolase"/>
    <property type="match status" value="1"/>
</dbReference>
<accession>A0A378TY40</accession>
<feature type="transmembrane region" description="Helical" evidence="9">
    <location>
        <begin position="202"/>
        <end position="218"/>
    </location>
</feature>
<dbReference type="GO" id="GO:0005886">
    <property type="term" value="C:plasma membrane"/>
    <property type="evidence" value="ECO:0007669"/>
    <property type="project" value="UniProtKB-SubCell"/>
</dbReference>
<feature type="transmembrane region" description="Helical" evidence="9">
    <location>
        <begin position="95"/>
        <end position="117"/>
    </location>
</feature>
<dbReference type="GeneID" id="93352401"/>
<dbReference type="InterPro" id="IPR045378">
    <property type="entry name" value="LNT_N"/>
</dbReference>
<dbReference type="Proteomes" id="UP000254927">
    <property type="component" value="Unassembled WGS sequence"/>
</dbReference>
<feature type="transmembrane region" description="Helical" evidence="9">
    <location>
        <begin position="493"/>
        <end position="511"/>
    </location>
</feature>
<dbReference type="PROSITE" id="PS50263">
    <property type="entry name" value="CN_HYDROLASE"/>
    <property type="match status" value="1"/>
</dbReference>
<dbReference type="RefSeq" id="WP_074895678.1">
    <property type="nucleotide sequence ID" value="NZ_CP031252.1"/>
</dbReference>
<evidence type="ECO:0000256" key="2">
    <source>
        <dbReference type="ARBA" id="ARBA00010065"/>
    </source>
</evidence>
<evidence type="ECO:0000256" key="1">
    <source>
        <dbReference type="ARBA" id="ARBA00004651"/>
    </source>
</evidence>
<evidence type="ECO:0000256" key="4">
    <source>
        <dbReference type="ARBA" id="ARBA00022679"/>
    </source>
</evidence>
<evidence type="ECO:0000256" key="3">
    <source>
        <dbReference type="ARBA" id="ARBA00022475"/>
    </source>
</evidence>
<name>A0A378TY40_NEIEL</name>
<evidence type="ECO:0000259" key="10">
    <source>
        <dbReference type="PROSITE" id="PS50263"/>
    </source>
</evidence>
<evidence type="ECO:0000256" key="9">
    <source>
        <dbReference type="HAMAP-Rule" id="MF_01148"/>
    </source>
</evidence>
<dbReference type="AlphaFoldDB" id="A0A378TY40"/>
<keyword evidence="5 9" id="KW-0812">Transmembrane</keyword>
<evidence type="ECO:0000313" key="11">
    <source>
        <dbReference type="EMBL" id="STZ67925.1"/>
    </source>
</evidence>
<dbReference type="GO" id="GO:0016410">
    <property type="term" value="F:N-acyltransferase activity"/>
    <property type="evidence" value="ECO:0007669"/>
    <property type="project" value="UniProtKB-UniRule"/>
</dbReference>
<keyword evidence="3 9" id="KW-1003">Cell membrane</keyword>
<dbReference type="InterPro" id="IPR036526">
    <property type="entry name" value="C-N_Hydrolase_sf"/>
</dbReference>
<dbReference type="PANTHER" id="PTHR38686:SF1">
    <property type="entry name" value="APOLIPOPROTEIN N-ACYLTRANSFERASE"/>
    <property type="match status" value="1"/>
</dbReference>
<dbReference type="InterPro" id="IPR004563">
    <property type="entry name" value="Apolipo_AcylTrfase"/>
</dbReference>
<dbReference type="GO" id="GO:0042158">
    <property type="term" value="P:lipoprotein biosynthetic process"/>
    <property type="evidence" value="ECO:0007669"/>
    <property type="project" value="UniProtKB-UniRule"/>
</dbReference>
<evidence type="ECO:0000256" key="5">
    <source>
        <dbReference type="ARBA" id="ARBA00022692"/>
    </source>
</evidence>
<dbReference type="HAMAP" id="MF_01148">
    <property type="entry name" value="Lnt"/>
    <property type="match status" value="1"/>
</dbReference>
<evidence type="ECO:0000313" key="12">
    <source>
        <dbReference type="Proteomes" id="UP000254927"/>
    </source>
</evidence>
<feature type="domain" description="CN hydrolase" evidence="10">
    <location>
        <begin position="236"/>
        <end position="479"/>
    </location>
</feature>
<evidence type="ECO:0000256" key="8">
    <source>
        <dbReference type="ARBA" id="ARBA00023315"/>
    </source>
</evidence>
<dbReference type="EMBL" id="UGQW01000002">
    <property type="protein sequence ID" value="STZ67925.1"/>
    <property type="molecule type" value="Genomic_DNA"/>
</dbReference>
<feature type="transmembrane region" description="Helical" evidence="9">
    <location>
        <begin position="124"/>
        <end position="141"/>
    </location>
</feature>
<dbReference type="UniPathway" id="UPA00666"/>
<protein>
    <recommendedName>
        <fullName evidence="9">Apolipoprotein N-acyltransferase</fullName>
        <shortName evidence="9">ALP N-acyltransferase</shortName>
        <ecNumber evidence="9">2.3.1.269</ecNumber>
    </recommendedName>
</protein>
<comment type="similarity">
    <text evidence="2 9">Belongs to the CN hydrolase family. Apolipoprotein N-acyltransferase subfamily.</text>
</comment>
<keyword evidence="4 9" id="KW-0808">Transferase</keyword>
<keyword evidence="11" id="KW-0449">Lipoprotein</keyword>
<dbReference type="PANTHER" id="PTHR38686">
    <property type="entry name" value="APOLIPOPROTEIN N-ACYLTRANSFERASE"/>
    <property type="match status" value="1"/>
</dbReference>
<evidence type="ECO:0000256" key="7">
    <source>
        <dbReference type="ARBA" id="ARBA00023136"/>
    </source>
</evidence>
<gene>
    <name evidence="9 11" type="primary">lnt</name>
    <name evidence="11" type="ORF">NCTC10660_01417</name>
</gene>
<sequence length="515" mass="57085">MTGIFSKLEAFWCRPPVYWLLIPLLAAATPLTFAPYYHFWLMPLLFAAFIRLLELRPDVRVRSAYLFGLVAYTVQFYWIHTALHDVSGLPNLYALPLTMLLPAYLALFPATAVWLWNRIRLNRWLHTGLALPVFWTLAEFARERLLTGFGWGALGYSQIADHAPLAGFAPLGGIHLVTFATALFGAWLVLLVDNKGRLKKRLALACAVAALLFGGHIAKQTDFTQPTGQTATVALAQGNIEQHLKFRNDQVLPTLDRYFRQIAATHADIVILPETAFPVMLQELPDHIIAEFAEQARQNGSALAVGTMQYTADGMNYQNAVVNLTDYRIGAANIPFYAKNHLVPFGEYKPLPSLTAPLYQMMDMPLSDILHGGEAQKPFPMKNQQVAFNICYEDGFGDDLIASAKQSTLLANASNLAWYGDSNAMFQHLQQSQARALELGRYMARATNTGATAIVDNKGRIVAMAPTNTATVLKEEIQGYQGETPYMRLDGSLPFIGLLSVFAAVFLAVGLKRSR</sequence>
<keyword evidence="6 9" id="KW-1133">Transmembrane helix</keyword>
<keyword evidence="7 9" id="KW-0472">Membrane</keyword>
<organism evidence="11 12">
    <name type="scientific">Neisseria elongata</name>
    <dbReference type="NCBI Taxonomy" id="495"/>
    <lineage>
        <taxon>Bacteria</taxon>
        <taxon>Pseudomonadati</taxon>
        <taxon>Pseudomonadota</taxon>
        <taxon>Betaproteobacteria</taxon>
        <taxon>Neisseriales</taxon>
        <taxon>Neisseriaceae</taxon>
        <taxon>Neisseria</taxon>
    </lineage>
</organism>
<keyword evidence="8 9" id="KW-0012">Acyltransferase</keyword>
<feature type="transmembrane region" description="Helical" evidence="9">
    <location>
        <begin position="168"/>
        <end position="190"/>
    </location>
</feature>
<dbReference type="Pfam" id="PF20154">
    <property type="entry name" value="LNT_N"/>
    <property type="match status" value="1"/>
</dbReference>
<comment type="function">
    <text evidence="9">Catalyzes the phospholipid dependent N-acylation of the N-terminal cysteine of apolipoprotein, the last step in lipoprotein maturation.</text>
</comment>
<proteinExistence type="inferred from homology"/>
<reference evidence="11 12" key="1">
    <citation type="submission" date="2018-06" db="EMBL/GenBank/DDBJ databases">
        <authorList>
            <consortium name="Pathogen Informatics"/>
            <person name="Doyle S."/>
        </authorList>
    </citation>
    <scope>NUCLEOTIDE SEQUENCE [LARGE SCALE GENOMIC DNA]</scope>
    <source>
        <strain evidence="11 12">NCTC10660</strain>
    </source>
</reference>
<comment type="catalytic activity">
    <reaction evidence="9">
        <text>N-terminal S-1,2-diacyl-sn-glyceryl-L-cysteinyl-[lipoprotein] + a glycerophospholipid = N-acyl-S-1,2-diacyl-sn-glyceryl-L-cysteinyl-[lipoprotein] + a 2-acyl-sn-glycero-3-phospholipid + H(+)</text>
        <dbReference type="Rhea" id="RHEA:48228"/>
        <dbReference type="Rhea" id="RHEA-COMP:14681"/>
        <dbReference type="Rhea" id="RHEA-COMP:14684"/>
        <dbReference type="ChEBI" id="CHEBI:15378"/>
        <dbReference type="ChEBI" id="CHEBI:136912"/>
        <dbReference type="ChEBI" id="CHEBI:140656"/>
        <dbReference type="ChEBI" id="CHEBI:140657"/>
        <dbReference type="ChEBI" id="CHEBI:140660"/>
        <dbReference type="EC" id="2.3.1.269"/>
    </reaction>
</comment>
<feature type="transmembrane region" description="Helical" evidence="9">
    <location>
        <begin position="12"/>
        <end position="31"/>
    </location>
</feature>
<dbReference type="Gene3D" id="3.60.110.10">
    <property type="entry name" value="Carbon-nitrogen hydrolase"/>
    <property type="match status" value="1"/>
</dbReference>